<dbReference type="OrthoDB" id="61124at2759"/>
<dbReference type="EMBL" id="KB201656">
    <property type="protein sequence ID" value="ESO95378.1"/>
    <property type="molecule type" value="Genomic_DNA"/>
</dbReference>
<evidence type="ECO:0000256" key="1">
    <source>
        <dbReference type="ARBA" id="ARBA00004141"/>
    </source>
</evidence>
<dbReference type="InterPro" id="IPR038350">
    <property type="entry name" value="Orai_sf"/>
</dbReference>
<comment type="subcellular location">
    <subcellularLocation>
        <location evidence="1">Membrane</location>
        <topology evidence="1">Multi-pass membrane protein</topology>
    </subcellularLocation>
</comment>
<evidence type="ECO:0000256" key="5">
    <source>
        <dbReference type="ARBA" id="ARBA00023136"/>
    </source>
</evidence>
<evidence type="ECO:0000256" key="4">
    <source>
        <dbReference type="ARBA" id="ARBA00022989"/>
    </source>
</evidence>
<dbReference type="PANTHER" id="PTHR31501">
    <property type="entry name" value="CALCIUM RELEASE-ACTIVATED CALCIUM CHANNEL PROTEIN 1"/>
    <property type="match status" value="1"/>
</dbReference>
<evidence type="ECO:0000256" key="6">
    <source>
        <dbReference type="SAM" id="Phobius"/>
    </source>
</evidence>
<keyword evidence="5 6" id="KW-0472">Membrane</keyword>
<evidence type="ECO:0008006" key="9">
    <source>
        <dbReference type="Google" id="ProtNLM"/>
    </source>
</evidence>
<accession>V3ZV74</accession>
<dbReference type="KEGG" id="lgi:LOTGIDRAFT_215032"/>
<gene>
    <name evidence="7" type="ORF">LOTGIDRAFT_215032</name>
</gene>
<evidence type="ECO:0000256" key="2">
    <source>
        <dbReference type="ARBA" id="ARBA00008062"/>
    </source>
</evidence>
<dbReference type="CTD" id="20246546"/>
<keyword evidence="4 6" id="KW-1133">Transmembrane helix</keyword>
<evidence type="ECO:0000256" key="3">
    <source>
        <dbReference type="ARBA" id="ARBA00022692"/>
    </source>
</evidence>
<feature type="transmembrane region" description="Helical" evidence="6">
    <location>
        <begin position="110"/>
        <end position="136"/>
    </location>
</feature>
<dbReference type="InterPro" id="IPR012446">
    <property type="entry name" value="CRAC_channel"/>
</dbReference>
<name>V3ZV74_LOTGI</name>
<dbReference type="GO" id="GO:0016020">
    <property type="term" value="C:membrane"/>
    <property type="evidence" value="ECO:0007669"/>
    <property type="project" value="UniProtKB-SubCell"/>
</dbReference>
<evidence type="ECO:0000313" key="8">
    <source>
        <dbReference type="Proteomes" id="UP000030746"/>
    </source>
</evidence>
<dbReference type="OMA" id="LEMEYNY"/>
<dbReference type="GO" id="GO:0015279">
    <property type="term" value="F:store-operated calcium channel activity"/>
    <property type="evidence" value="ECO:0007669"/>
    <property type="project" value="TreeGrafter"/>
</dbReference>
<keyword evidence="8" id="KW-1185">Reference proteome</keyword>
<sequence length="213" mass="23913">MDYNDHDNGQLQILSWRHLLLSRTKLKRSSRTSALLSGFAMMAIVELELDDDTEVPDNLLICFGVCTTLLVFVHLLALLISTCILPYIEAVSGTHDISMVHDSPHESMKWCVELAWISSTGIGIILFLAQLGLLVWVKFYCLSINTAIASTCIVIPGAIMFVAFALLFYKSLMKHKNTRHSEGLKELEDELRAIYVYNNKKLLDSSQSLSDNC</sequence>
<feature type="transmembrane region" description="Helical" evidence="6">
    <location>
        <begin position="69"/>
        <end position="89"/>
    </location>
</feature>
<feature type="transmembrane region" description="Helical" evidence="6">
    <location>
        <begin position="32"/>
        <end position="49"/>
    </location>
</feature>
<dbReference type="GO" id="GO:0002115">
    <property type="term" value="P:store-operated calcium entry"/>
    <property type="evidence" value="ECO:0007669"/>
    <property type="project" value="TreeGrafter"/>
</dbReference>
<evidence type="ECO:0000313" key="7">
    <source>
        <dbReference type="EMBL" id="ESO95378.1"/>
    </source>
</evidence>
<comment type="similarity">
    <text evidence="2">Belongs to the Orai family.</text>
</comment>
<dbReference type="HOGENOM" id="CLU_062509_1_1_1"/>
<feature type="transmembrane region" description="Helical" evidence="6">
    <location>
        <begin position="148"/>
        <end position="169"/>
    </location>
</feature>
<keyword evidence="3 6" id="KW-0812">Transmembrane</keyword>
<dbReference type="RefSeq" id="XP_009053888.1">
    <property type="nucleotide sequence ID" value="XM_009055640.1"/>
</dbReference>
<dbReference type="STRING" id="225164.V3ZV74"/>
<proteinExistence type="inferred from homology"/>
<dbReference type="Pfam" id="PF07856">
    <property type="entry name" value="Orai-1"/>
    <property type="match status" value="1"/>
</dbReference>
<dbReference type="Proteomes" id="UP000030746">
    <property type="component" value="Unassembled WGS sequence"/>
</dbReference>
<protein>
    <recommendedName>
        <fullName evidence="9">Calcium release-activated calcium channel protein 1</fullName>
    </recommendedName>
</protein>
<reference evidence="7 8" key="1">
    <citation type="journal article" date="2013" name="Nature">
        <title>Insights into bilaterian evolution from three spiralian genomes.</title>
        <authorList>
            <person name="Simakov O."/>
            <person name="Marletaz F."/>
            <person name="Cho S.J."/>
            <person name="Edsinger-Gonzales E."/>
            <person name="Havlak P."/>
            <person name="Hellsten U."/>
            <person name="Kuo D.H."/>
            <person name="Larsson T."/>
            <person name="Lv J."/>
            <person name="Arendt D."/>
            <person name="Savage R."/>
            <person name="Osoegawa K."/>
            <person name="de Jong P."/>
            <person name="Grimwood J."/>
            <person name="Chapman J.A."/>
            <person name="Shapiro H."/>
            <person name="Aerts A."/>
            <person name="Otillar R.P."/>
            <person name="Terry A.Y."/>
            <person name="Boore J.L."/>
            <person name="Grigoriev I.V."/>
            <person name="Lindberg D.R."/>
            <person name="Seaver E.C."/>
            <person name="Weisblat D.A."/>
            <person name="Putnam N.H."/>
            <person name="Rokhsar D.S."/>
        </authorList>
    </citation>
    <scope>NUCLEOTIDE SEQUENCE [LARGE SCALE GENOMIC DNA]</scope>
</reference>
<organism evidence="7 8">
    <name type="scientific">Lottia gigantea</name>
    <name type="common">Giant owl limpet</name>
    <dbReference type="NCBI Taxonomy" id="225164"/>
    <lineage>
        <taxon>Eukaryota</taxon>
        <taxon>Metazoa</taxon>
        <taxon>Spiralia</taxon>
        <taxon>Lophotrochozoa</taxon>
        <taxon>Mollusca</taxon>
        <taxon>Gastropoda</taxon>
        <taxon>Patellogastropoda</taxon>
        <taxon>Lottioidea</taxon>
        <taxon>Lottiidae</taxon>
        <taxon>Lottia</taxon>
    </lineage>
</organism>
<dbReference type="AlphaFoldDB" id="V3ZV74"/>
<dbReference type="Gene3D" id="1.20.140.140">
    <property type="entry name" value="Calcium release-activated calcium channel protein Orai"/>
    <property type="match status" value="1"/>
</dbReference>
<dbReference type="PANTHER" id="PTHR31501:SF7">
    <property type="entry name" value="CALCIUM RELEASE-ACTIVATED CALCIUM CHANNEL PROTEIN 1"/>
    <property type="match status" value="1"/>
</dbReference>
<dbReference type="GeneID" id="20246546"/>